<dbReference type="EMBL" id="MCFD01000187">
    <property type="protein sequence ID" value="ORX63545.1"/>
    <property type="molecule type" value="Genomic_DNA"/>
</dbReference>
<comment type="caution">
    <text evidence="3">The sequence shown here is derived from an EMBL/GenBank/DDBJ whole genome shotgun (WGS) entry which is preliminary data.</text>
</comment>
<reference evidence="3 4" key="1">
    <citation type="submission" date="2016-07" db="EMBL/GenBank/DDBJ databases">
        <title>Pervasive Adenine N6-methylation of Active Genes in Fungi.</title>
        <authorList>
            <consortium name="DOE Joint Genome Institute"/>
            <person name="Mondo S.J."/>
            <person name="Dannebaum R.O."/>
            <person name="Kuo R.C."/>
            <person name="Labutti K."/>
            <person name="Haridas S."/>
            <person name="Kuo A."/>
            <person name="Salamov A."/>
            <person name="Ahrendt S.R."/>
            <person name="Lipzen A."/>
            <person name="Sullivan W."/>
            <person name="Andreopoulos W.B."/>
            <person name="Clum A."/>
            <person name="Lindquist E."/>
            <person name="Daum C."/>
            <person name="Ramamoorthy G.K."/>
            <person name="Gryganskyi A."/>
            <person name="Culley D."/>
            <person name="Magnuson J.K."/>
            <person name="James T.Y."/>
            <person name="O'Malley M.A."/>
            <person name="Stajich J.E."/>
            <person name="Spatafora J.W."/>
            <person name="Visel A."/>
            <person name="Grigoriev I.V."/>
        </authorList>
    </citation>
    <scope>NUCLEOTIDE SEQUENCE [LARGE SCALE GENOMIC DNA]</scope>
    <source>
        <strain evidence="3 4">ATCC 12442</strain>
    </source>
</reference>
<evidence type="ECO:0008006" key="5">
    <source>
        <dbReference type="Google" id="ProtNLM"/>
    </source>
</evidence>
<dbReference type="STRING" id="61395.A0A1Y1VR64"/>
<dbReference type="GeneID" id="63807568"/>
<dbReference type="Proteomes" id="UP000193922">
    <property type="component" value="Unassembled WGS sequence"/>
</dbReference>
<keyword evidence="2" id="KW-0812">Transmembrane</keyword>
<keyword evidence="4" id="KW-1185">Reference proteome</keyword>
<feature type="region of interest" description="Disordered" evidence="1">
    <location>
        <begin position="136"/>
        <end position="240"/>
    </location>
</feature>
<feature type="region of interest" description="Disordered" evidence="1">
    <location>
        <begin position="252"/>
        <end position="322"/>
    </location>
</feature>
<feature type="compositionally biased region" description="Polar residues" evidence="1">
    <location>
        <begin position="302"/>
        <end position="322"/>
    </location>
</feature>
<feature type="region of interest" description="Disordered" evidence="1">
    <location>
        <begin position="427"/>
        <end position="448"/>
    </location>
</feature>
<dbReference type="RefSeq" id="XP_040738976.1">
    <property type="nucleotide sequence ID" value="XM_040890920.1"/>
</dbReference>
<proteinExistence type="predicted"/>
<keyword evidence="2" id="KW-0472">Membrane</keyword>
<feature type="compositionally biased region" description="Polar residues" evidence="1">
    <location>
        <begin position="162"/>
        <end position="173"/>
    </location>
</feature>
<feature type="compositionally biased region" description="Polar residues" evidence="1">
    <location>
        <begin position="257"/>
        <end position="270"/>
    </location>
</feature>
<feature type="compositionally biased region" description="Low complexity" evidence="1">
    <location>
        <begin position="284"/>
        <end position="301"/>
    </location>
</feature>
<feature type="region of interest" description="Disordered" evidence="1">
    <location>
        <begin position="356"/>
        <end position="381"/>
    </location>
</feature>
<sequence>MRRSCVERTTRVRNGHQTTFHQHTNAMVHDFCKTAIGINLNTPLLSLSHIVKLDLMQGHTIRSRWCYAIVIWALAACAVAAPIHILLPDQITLAEGNIVTFYSSHPAGPHELGSDPRDTPSVLTIDGHMLMRAMDTGGASNAEDSDLPATSTNPAPDREHSGNTPDPQTANPETDSDDDDDDGDEKPSLSTNAGKRAKAGRRIDMSLEDQSLDSAVQGMGDDDESPIDEAERLTSADKSSLDDVIVDAQLWSKGEASPTSTPKSTWNTGDTLDDVVLDPHSPFSTVSTTSLSETSHTRTSSVSIETVNSSPPPGLQTSRQTPLSSIPVLTSIPSSFPSAAPDVPYSSLSTSASTSVASQTSDTSGTTGTSQSSASVSTTLAPSITTVSSVPALIGDILSILSTATGRPASSATSATVAGSTPALTASLVSSTPSPNTSSPSDSPLLAASSSLTKPAKAALLDSSSTQVSQQSSSALLGWFNGLSLSPASTSPSAVSVQSSTAPAMFPVLATPLSTSISPSLFAWLTPGSSASVSAASPTTAMSSTVSSPVPGIFGSFLSASPAASTSSALAASGSKSGGIFSWLSATPPALLASIDINICSTIQHQRNW</sequence>
<feature type="transmembrane region" description="Helical" evidence="2">
    <location>
        <begin position="65"/>
        <end position="87"/>
    </location>
</feature>
<protein>
    <recommendedName>
        <fullName evidence="5">Transmembrane protein</fullName>
    </recommendedName>
</protein>
<evidence type="ECO:0000313" key="3">
    <source>
        <dbReference type="EMBL" id="ORX63545.1"/>
    </source>
</evidence>
<organism evidence="3 4">
    <name type="scientific">Linderina pennispora</name>
    <dbReference type="NCBI Taxonomy" id="61395"/>
    <lineage>
        <taxon>Eukaryota</taxon>
        <taxon>Fungi</taxon>
        <taxon>Fungi incertae sedis</taxon>
        <taxon>Zoopagomycota</taxon>
        <taxon>Kickxellomycotina</taxon>
        <taxon>Kickxellomycetes</taxon>
        <taxon>Kickxellales</taxon>
        <taxon>Kickxellaceae</taxon>
        <taxon>Linderina</taxon>
    </lineage>
</organism>
<dbReference type="AlphaFoldDB" id="A0A1Y1VR64"/>
<evidence type="ECO:0000256" key="2">
    <source>
        <dbReference type="SAM" id="Phobius"/>
    </source>
</evidence>
<evidence type="ECO:0000313" key="4">
    <source>
        <dbReference type="Proteomes" id="UP000193922"/>
    </source>
</evidence>
<accession>A0A1Y1VR64</accession>
<evidence type="ECO:0000256" key="1">
    <source>
        <dbReference type="SAM" id="MobiDB-lite"/>
    </source>
</evidence>
<gene>
    <name evidence="3" type="ORF">DL89DRAFT_307694</name>
</gene>
<name>A0A1Y1VR64_9FUNG</name>
<keyword evidence="2" id="KW-1133">Transmembrane helix</keyword>
<feature type="compositionally biased region" description="Acidic residues" evidence="1">
    <location>
        <begin position="174"/>
        <end position="184"/>
    </location>
</feature>
<feature type="compositionally biased region" description="Basic and acidic residues" evidence="1">
    <location>
        <begin position="229"/>
        <end position="240"/>
    </location>
</feature>
<feature type="compositionally biased region" description="Low complexity" evidence="1">
    <location>
        <begin position="356"/>
        <end position="379"/>
    </location>
</feature>